<comment type="caution">
    <text evidence="2">The sequence shown here is derived from an EMBL/GenBank/DDBJ whole genome shotgun (WGS) entry which is preliminary data.</text>
</comment>
<sequence length="171" mass="17873">MLKASSRLISASVRAVRAVFVSASAWARAWRSCWACAFAWSAMSWNSRTRSLASSSSPRSRPASFTACSLRPSSRARAWMASDAFPMACCCSAWALVSSARIRSSSLRASSRLTSVSVMAAKRSAASASACSWACLASVARCSTSVRAAVRAAPQAPFRARATASGGSGTD</sequence>
<protein>
    <recommendedName>
        <fullName evidence="4">Secreted protein</fullName>
    </recommendedName>
</protein>
<accession>A0ABV5G8Z1</accession>
<evidence type="ECO:0000256" key="1">
    <source>
        <dbReference type="SAM" id="SignalP"/>
    </source>
</evidence>
<organism evidence="2 3">
    <name type="scientific">Citricoccus parietis</name>
    <dbReference type="NCBI Taxonomy" id="592307"/>
    <lineage>
        <taxon>Bacteria</taxon>
        <taxon>Bacillati</taxon>
        <taxon>Actinomycetota</taxon>
        <taxon>Actinomycetes</taxon>
        <taxon>Micrococcales</taxon>
        <taxon>Micrococcaceae</taxon>
        <taxon>Citricoccus</taxon>
    </lineage>
</organism>
<gene>
    <name evidence="2" type="ORF">ACFFX0_31290</name>
</gene>
<keyword evidence="3" id="KW-1185">Reference proteome</keyword>
<evidence type="ECO:0000313" key="2">
    <source>
        <dbReference type="EMBL" id="MFB9075406.1"/>
    </source>
</evidence>
<dbReference type="EMBL" id="JBHMFI010000023">
    <property type="protein sequence ID" value="MFB9075406.1"/>
    <property type="molecule type" value="Genomic_DNA"/>
</dbReference>
<feature type="chain" id="PRO_5045297573" description="Secreted protein" evidence="1">
    <location>
        <begin position="28"/>
        <end position="171"/>
    </location>
</feature>
<proteinExistence type="predicted"/>
<evidence type="ECO:0008006" key="4">
    <source>
        <dbReference type="Google" id="ProtNLM"/>
    </source>
</evidence>
<dbReference type="Proteomes" id="UP001589575">
    <property type="component" value="Unassembled WGS sequence"/>
</dbReference>
<evidence type="ECO:0000313" key="3">
    <source>
        <dbReference type="Proteomes" id="UP001589575"/>
    </source>
</evidence>
<name>A0ABV5G8Z1_9MICC</name>
<keyword evidence="1" id="KW-0732">Signal</keyword>
<feature type="signal peptide" evidence="1">
    <location>
        <begin position="1"/>
        <end position="27"/>
    </location>
</feature>
<reference evidence="2 3" key="1">
    <citation type="submission" date="2024-09" db="EMBL/GenBank/DDBJ databases">
        <authorList>
            <person name="Sun Q."/>
            <person name="Mori K."/>
        </authorList>
    </citation>
    <scope>NUCLEOTIDE SEQUENCE [LARGE SCALE GENOMIC DNA]</scope>
    <source>
        <strain evidence="2 3">CCM 7609</strain>
    </source>
</reference>